<gene>
    <name evidence="3" type="ORF">IC614_03305</name>
</gene>
<dbReference type="InterPro" id="IPR053147">
    <property type="entry name" value="Hsp_HslJ-like"/>
</dbReference>
<dbReference type="Gene3D" id="2.40.128.270">
    <property type="match status" value="1"/>
</dbReference>
<dbReference type="InterPro" id="IPR038670">
    <property type="entry name" value="HslJ-like_sf"/>
</dbReference>
<dbReference type="AlphaFoldDB" id="A0A7T2GKP6"/>
<dbReference type="Pfam" id="PF03724">
    <property type="entry name" value="META"/>
    <property type="match status" value="1"/>
</dbReference>
<feature type="chain" id="PRO_5032671645" evidence="1">
    <location>
        <begin position="28"/>
        <end position="240"/>
    </location>
</feature>
<organism evidence="3 4">
    <name type="scientific">Allosphingosinicella flava</name>
    <dbReference type="NCBI Taxonomy" id="2771430"/>
    <lineage>
        <taxon>Bacteria</taxon>
        <taxon>Pseudomonadati</taxon>
        <taxon>Pseudomonadota</taxon>
        <taxon>Alphaproteobacteria</taxon>
        <taxon>Sphingomonadales</taxon>
        <taxon>Sphingomonadaceae</taxon>
        <taxon>Allosphingosinicella</taxon>
    </lineage>
</organism>
<name>A0A7T2GKP6_9SPHN</name>
<dbReference type="KEGG" id="sflv:IC614_03305"/>
<protein>
    <submittedName>
        <fullName evidence="3">META domain-containing protein</fullName>
    </submittedName>
</protein>
<accession>A0A7T2GKP6</accession>
<keyword evidence="1" id="KW-0732">Signal</keyword>
<evidence type="ECO:0000256" key="1">
    <source>
        <dbReference type="SAM" id="SignalP"/>
    </source>
</evidence>
<dbReference type="Proteomes" id="UP000594873">
    <property type="component" value="Chromosome"/>
</dbReference>
<evidence type="ECO:0000313" key="4">
    <source>
        <dbReference type="Proteomes" id="UP000594873"/>
    </source>
</evidence>
<evidence type="ECO:0000313" key="3">
    <source>
        <dbReference type="EMBL" id="QPQ55640.1"/>
    </source>
</evidence>
<feature type="domain" description="DUF306" evidence="2">
    <location>
        <begin position="132"/>
        <end position="235"/>
    </location>
</feature>
<dbReference type="PROSITE" id="PS51257">
    <property type="entry name" value="PROKAR_LIPOPROTEIN"/>
    <property type="match status" value="1"/>
</dbReference>
<dbReference type="RefSeq" id="WP_200972312.1">
    <property type="nucleotide sequence ID" value="NZ_CP065592.1"/>
</dbReference>
<sequence length="240" mass="25504">MKIFLAPLGAALTLAACSAYGPNPAPAPPPPSSATYRALGTEPGWTVTIAGERIDYEGDYGETRFTVPRVEPRTTFNGHRYESRTARHSLIVDITHLRCNDGMSGRVFADTVMVEADGKTLRGCGGDILPSADLAETRWSIVSLNGEAMPRNGAYFIHFSGERLSGKAGCNAFSAAYTVANFILNAGPVASTKMACSPPLMQHEQGAIAVLSQPSNLRFRDGNTLILSSPGGSMVLQRAI</sequence>
<evidence type="ECO:0000259" key="2">
    <source>
        <dbReference type="Pfam" id="PF03724"/>
    </source>
</evidence>
<keyword evidence="4" id="KW-1185">Reference proteome</keyword>
<feature type="signal peptide" evidence="1">
    <location>
        <begin position="1"/>
        <end position="27"/>
    </location>
</feature>
<dbReference type="PANTHER" id="PTHR35535">
    <property type="entry name" value="HEAT SHOCK PROTEIN HSLJ"/>
    <property type="match status" value="1"/>
</dbReference>
<dbReference type="PANTHER" id="PTHR35535:SF2">
    <property type="entry name" value="DUF306 DOMAIN-CONTAINING PROTEIN"/>
    <property type="match status" value="1"/>
</dbReference>
<proteinExistence type="predicted"/>
<dbReference type="EMBL" id="CP065592">
    <property type="protein sequence ID" value="QPQ55640.1"/>
    <property type="molecule type" value="Genomic_DNA"/>
</dbReference>
<reference evidence="3 4" key="1">
    <citation type="submission" date="2020-11" db="EMBL/GenBank/DDBJ databases">
        <title>Genome seq and assembly of Sphingosinicella sp.</title>
        <authorList>
            <person name="Chhetri G."/>
        </authorList>
    </citation>
    <scope>NUCLEOTIDE SEQUENCE [LARGE SCALE GENOMIC DNA]</scope>
    <source>
        <strain evidence="3 4">UDD2</strain>
    </source>
</reference>
<dbReference type="InterPro" id="IPR005184">
    <property type="entry name" value="DUF306_Meta_HslJ"/>
</dbReference>